<dbReference type="InterPro" id="IPR000380">
    <property type="entry name" value="Topo_IA"/>
</dbReference>
<dbReference type="PRINTS" id="PR00417">
    <property type="entry name" value="PRTPISMRASEI"/>
</dbReference>
<reference evidence="5 6" key="1">
    <citation type="submission" date="2013-07" db="EMBL/GenBank/DDBJ databases">
        <authorList>
            <person name="Weinstock G."/>
            <person name="Sodergren E."/>
            <person name="Wylie T."/>
            <person name="Fulton L."/>
            <person name="Fulton R."/>
            <person name="Fronick C."/>
            <person name="O'Laughlin M."/>
            <person name="Godfrey J."/>
            <person name="Miner T."/>
            <person name="Herter B."/>
            <person name="Appelbaum E."/>
            <person name="Cordes M."/>
            <person name="Lek S."/>
            <person name="Wollam A."/>
            <person name="Pepin K.H."/>
            <person name="Palsikar V.B."/>
            <person name="Mitreva M."/>
            <person name="Wilson R.K."/>
        </authorList>
    </citation>
    <scope>NUCLEOTIDE SEQUENCE [LARGE SCALE GENOMIC DNA]</scope>
    <source>
        <strain evidence="5 6">ATCC 27760</strain>
    </source>
</reference>
<dbReference type="Proteomes" id="UP000016662">
    <property type="component" value="Unassembled WGS sequence"/>
</dbReference>
<comment type="caution">
    <text evidence="5">The sequence shown here is derived from an EMBL/GenBank/DDBJ whole genome shotgun (WGS) entry which is preliminary data.</text>
</comment>
<keyword evidence="1" id="KW-0799">Topoisomerase</keyword>
<evidence type="ECO:0000313" key="5">
    <source>
        <dbReference type="EMBL" id="ERJ96257.1"/>
    </source>
</evidence>
<dbReference type="InterPro" id="IPR013824">
    <property type="entry name" value="Topo_IA_cen_sub1"/>
</dbReference>
<keyword evidence="2" id="KW-0238">DNA-binding</keyword>
<evidence type="ECO:0000256" key="3">
    <source>
        <dbReference type="ARBA" id="ARBA00023235"/>
    </source>
</evidence>
<dbReference type="InterPro" id="IPR003602">
    <property type="entry name" value="Topo_IA_DNA-bd_dom"/>
</dbReference>
<accession>U2KVD6</accession>
<dbReference type="InterPro" id="IPR023406">
    <property type="entry name" value="Topo_IA_AS"/>
</dbReference>
<dbReference type="PROSITE" id="PS00396">
    <property type="entry name" value="TOPO_IA_1"/>
    <property type="match status" value="1"/>
</dbReference>
<dbReference type="PANTHER" id="PTHR11390:SF21">
    <property type="entry name" value="DNA TOPOISOMERASE 3-ALPHA"/>
    <property type="match status" value="1"/>
</dbReference>
<dbReference type="STRING" id="411473.RUMCAL_01392"/>
<dbReference type="HOGENOM" id="CLU_002929_5_2_9"/>
<protein>
    <submittedName>
        <fullName evidence="5">DNA topoisomerase</fullName>
    </submittedName>
</protein>
<dbReference type="PATRIC" id="fig|411473.3.peg.1125"/>
<keyword evidence="3 5" id="KW-0413">Isomerase</keyword>
<dbReference type="GO" id="GO:0003677">
    <property type="term" value="F:DNA binding"/>
    <property type="evidence" value="ECO:0007669"/>
    <property type="project" value="UniProtKB-KW"/>
</dbReference>
<gene>
    <name evidence="5" type="ORF">RUMCAL_01392</name>
</gene>
<dbReference type="GO" id="GO:0003917">
    <property type="term" value="F:DNA topoisomerase type I (single strand cut, ATP-independent) activity"/>
    <property type="evidence" value="ECO:0007669"/>
    <property type="project" value="InterPro"/>
</dbReference>
<dbReference type="GO" id="GO:0006281">
    <property type="term" value="P:DNA repair"/>
    <property type="evidence" value="ECO:0007669"/>
    <property type="project" value="TreeGrafter"/>
</dbReference>
<dbReference type="InterPro" id="IPR013826">
    <property type="entry name" value="Topo_IA_cen_sub3"/>
</dbReference>
<dbReference type="eggNOG" id="COG0550">
    <property type="taxonomic scope" value="Bacteria"/>
</dbReference>
<dbReference type="GO" id="GO:0006265">
    <property type="term" value="P:DNA topological change"/>
    <property type="evidence" value="ECO:0007669"/>
    <property type="project" value="InterPro"/>
</dbReference>
<dbReference type="InterPro" id="IPR025589">
    <property type="entry name" value="Toprim_C_rpt"/>
</dbReference>
<dbReference type="Pfam" id="PF13342">
    <property type="entry name" value="Toprim_Crpt"/>
    <property type="match status" value="1"/>
</dbReference>
<feature type="domain" description="Topo IA-type catalytic" evidence="4">
    <location>
        <begin position="1"/>
        <end position="387"/>
    </location>
</feature>
<sequence>MIVQRDYDVKHFVKQKFFTVELDCGTFVASSERIDEEESAKNIAESCSGKTATISEIKKEIKTVNPPKLYDLTTLQREANRQYGYTAQQALDYTQSLYEQKLVTYPRTDSQYLTEDMEQTAADLIQTICNTISCCQGLSIPEPNVKRCINNSKVSDHHAIIPTAEIAHKKLADLPDGERNILNLIAAKLILATADPHRYEATKVSVICENHNFSATGKAILNAGWKAFEIAIKEMLKSNEDTVKSGDEKTLPPLEKGQVFENVTSSVIEHYTSPPKPYTEDTLLKAMETAGNHNYDENADVEKKGLGTPATRAAILETLVKRAYIERKKKQIFPTAKGISLIAVVPDEVKSAQLTADWETQLQEIERGQCNPDDFMHEIISFVSDISGKYNEKAENAAFQTQRTVIGKCPKCGKNVVEWKKSFSCENDKEKCGFIIWKSICNKIISATQTKKLLEKGKTDLIKGFKSKAGNEFDAYLILKDDKTTGFEFPPRKK</sequence>
<dbReference type="GO" id="GO:0006310">
    <property type="term" value="P:DNA recombination"/>
    <property type="evidence" value="ECO:0007669"/>
    <property type="project" value="TreeGrafter"/>
</dbReference>
<evidence type="ECO:0000259" key="4">
    <source>
        <dbReference type="PROSITE" id="PS52039"/>
    </source>
</evidence>
<dbReference type="Gene3D" id="1.10.460.10">
    <property type="entry name" value="Topoisomerase I, domain 2"/>
    <property type="match status" value="1"/>
</dbReference>
<dbReference type="SMART" id="SM00437">
    <property type="entry name" value="TOP1Ac"/>
    <property type="match status" value="1"/>
</dbReference>
<keyword evidence="6" id="KW-1185">Reference proteome</keyword>
<evidence type="ECO:0000256" key="1">
    <source>
        <dbReference type="ARBA" id="ARBA00023029"/>
    </source>
</evidence>
<dbReference type="Gene3D" id="1.10.290.10">
    <property type="entry name" value="Topoisomerase I, domain 4"/>
    <property type="match status" value="1"/>
</dbReference>
<dbReference type="InterPro" id="IPR023405">
    <property type="entry name" value="Topo_IA_core_domain"/>
</dbReference>
<dbReference type="Gene3D" id="2.70.20.10">
    <property type="entry name" value="Topoisomerase I, domain 3"/>
    <property type="match status" value="1"/>
</dbReference>
<organism evidence="5 6">
    <name type="scientific">Ruminococcus callidus ATCC 27760</name>
    <dbReference type="NCBI Taxonomy" id="411473"/>
    <lineage>
        <taxon>Bacteria</taxon>
        <taxon>Bacillati</taxon>
        <taxon>Bacillota</taxon>
        <taxon>Clostridia</taxon>
        <taxon>Eubacteriales</taxon>
        <taxon>Oscillospiraceae</taxon>
        <taxon>Ruminococcus</taxon>
    </lineage>
</organism>
<dbReference type="SUPFAM" id="SSF56712">
    <property type="entry name" value="Prokaryotic type I DNA topoisomerase"/>
    <property type="match status" value="1"/>
</dbReference>
<name>U2KVD6_9FIRM</name>
<dbReference type="AlphaFoldDB" id="U2KVD6"/>
<evidence type="ECO:0000256" key="2">
    <source>
        <dbReference type="ARBA" id="ARBA00023125"/>
    </source>
</evidence>
<dbReference type="EMBL" id="AWVF01000175">
    <property type="protein sequence ID" value="ERJ96257.1"/>
    <property type="molecule type" value="Genomic_DNA"/>
</dbReference>
<dbReference type="InterPro" id="IPR013825">
    <property type="entry name" value="Topo_IA_cen_sub2"/>
</dbReference>
<proteinExistence type="predicted"/>
<dbReference type="PROSITE" id="PS52039">
    <property type="entry name" value="TOPO_IA_2"/>
    <property type="match status" value="1"/>
</dbReference>
<evidence type="ECO:0000313" key="6">
    <source>
        <dbReference type="Proteomes" id="UP000016662"/>
    </source>
</evidence>
<dbReference type="PANTHER" id="PTHR11390">
    <property type="entry name" value="PROKARYOTIC DNA TOPOISOMERASE"/>
    <property type="match status" value="1"/>
</dbReference>
<dbReference type="CDD" id="cd00186">
    <property type="entry name" value="TOP1Ac"/>
    <property type="match status" value="1"/>
</dbReference>
<dbReference type="Pfam" id="PF01131">
    <property type="entry name" value="Topoisom_bac"/>
    <property type="match status" value="1"/>
</dbReference>
<dbReference type="InterPro" id="IPR013497">
    <property type="entry name" value="Topo_IA_cen"/>
</dbReference>
<dbReference type="GO" id="GO:0043597">
    <property type="term" value="C:cytoplasmic replication fork"/>
    <property type="evidence" value="ECO:0007669"/>
    <property type="project" value="TreeGrafter"/>
</dbReference>